<accession>A0AC61PK91</accession>
<evidence type="ECO:0000313" key="2">
    <source>
        <dbReference type="Proteomes" id="UP000192328"/>
    </source>
</evidence>
<dbReference type="EMBL" id="FWXZ01000002">
    <property type="protein sequence ID" value="SMC52807.1"/>
    <property type="molecule type" value="Genomic_DNA"/>
</dbReference>
<gene>
    <name evidence="1" type="ORF">SAMN06297397_1241</name>
</gene>
<reference evidence="1" key="1">
    <citation type="submission" date="2017-04" db="EMBL/GenBank/DDBJ databases">
        <authorList>
            <person name="Varghese N."/>
            <person name="Submissions S."/>
        </authorList>
    </citation>
    <scope>NUCLEOTIDE SEQUENCE</scope>
    <source>
        <strain evidence="1">WTE2008</strain>
    </source>
</reference>
<evidence type="ECO:0000313" key="1">
    <source>
        <dbReference type="EMBL" id="SMC52807.1"/>
    </source>
</evidence>
<dbReference type="Proteomes" id="UP000192328">
    <property type="component" value="Unassembled WGS sequence"/>
</dbReference>
<organism evidence="1 2">
    <name type="scientific">Aristaeella lactis</name>
    <dbReference type="NCBI Taxonomy" id="3046383"/>
    <lineage>
        <taxon>Bacteria</taxon>
        <taxon>Bacillati</taxon>
        <taxon>Bacillota</taxon>
        <taxon>Clostridia</taxon>
        <taxon>Eubacteriales</taxon>
        <taxon>Aristaeellaceae</taxon>
        <taxon>Aristaeella</taxon>
    </lineage>
</organism>
<sequence length="197" mass="22645">MPKENKKELIIREALKLFSEKGFAAVSMRDLAESVGISVSTIYHYYESKQALVRDMITRANELTAKARDSFFRILSGTEKVECEPFVRAGVMYVTAYLRHEQIDPLLRMLESERFHEPAAEEAWQQMMFTDPIAHEAKVFELLASRGEIGETDADRLAGEYHGIIMLGYFTGDTDRMARELTAFYNRVFKEKGADRQ</sequence>
<keyword evidence="2" id="KW-1185">Reference proteome</keyword>
<comment type="caution">
    <text evidence="1">The sequence shown here is derived from an EMBL/GenBank/DDBJ whole genome shotgun (WGS) entry which is preliminary data.</text>
</comment>
<proteinExistence type="predicted"/>
<name>A0AC61PK91_9FIRM</name>
<protein>
    <submittedName>
        <fullName evidence="1">Transcriptional regulator, TetR family</fullName>
    </submittedName>
</protein>